<dbReference type="Pfam" id="PF20613">
    <property type="entry name" value="HipA_2"/>
    <property type="match status" value="1"/>
</dbReference>
<dbReference type="InterPro" id="IPR046748">
    <property type="entry name" value="HipA_2"/>
</dbReference>
<dbReference type="EMBL" id="BMHB01000001">
    <property type="protein sequence ID" value="GGI14797.1"/>
    <property type="molecule type" value="Genomic_DNA"/>
</dbReference>
<dbReference type="AlphaFoldDB" id="A0A8J3EZ07"/>
<evidence type="ECO:0000313" key="3">
    <source>
        <dbReference type="Proteomes" id="UP000626244"/>
    </source>
</evidence>
<dbReference type="RefSeq" id="WP_088000058.1">
    <property type="nucleotide sequence ID" value="NZ_BMHB01000001.1"/>
</dbReference>
<gene>
    <name evidence="2" type="ORF">GCM10007380_24750</name>
</gene>
<evidence type="ECO:0000259" key="1">
    <source>
        <dbReference type="Pfam" id="PF20613"/>
    </source>
</evidence>
<keyword evidence="3" id="KW-1185">Reference proteome</keyword>
<organism evidence="2 3">
    <name type="scientific">Gottfriedia solisilvae</name>
    <dbReference type="NCBI Taxonomy" id="1516104"/>
    <lineage>
        <taxon>Bacteria</taxon>
        <taxon>Bacillati</taxon>
        <taxon>Bacillota</taxon>
        <taxon>Bacilli</taxon>
        <taxon>Bacillales</taxon>
        <taxon>Bacillaceae</taxon>
        <taxon>Gottfriedia</taxon>
    </lineage>
</organism>
<feature type="domain" description="HipA-like kinase" evidence="1">
    <location>
        <begin position="11"/>
        <end position="239"/>
    </location>
</feature>
<sequence length="259" mass="30404">MIEPVSFVKKLEGKSNSYLITFNDGRDYVVKYFHNGFEKALPNEWIAYCIARYLDLPIPFAQIVQIPVEFSSKIPDLTEEVINNSQYQFASLYVPNCKDGHQVSTIQHIVNARSLAGIILFDYWLYNEDRTRKNILLHEEDSNNYHLWIIDHAEVFGSYSWLIPEIENLPQKIMKSATHQLMVGFIEDEKEFKKHLNIIQTVPVLLLEEIVECIPEDWMVSKEEKKAIVGRLVNRRKKILPLLLKKFLKKIYRPIKNIP</sequence>
<evidence type="ECO:0000313" key="2">
    <source>
        <dbReference type="EMBL" id="GGI14797.1"/>
    </source>
</evidence>
<accession>A0A8J3EZ07</accession>
<protein>
    <recommendedName>
        <fullName evidence="1">HipA-like kinase domain-containing protein</fullName>
    </recommendedName>
</protein>
<name>A0A8J3EZ07_9BACI</name>
<dbReference type="Proteomes" id="UP000626244">
    <property type="component" value="Unassembled WGS sequence"/>
</dbReference>
<dbReference type="OrthoDB" id="2939938at2"/>
<proteinExistence type="predicted"/>
<reference evidence="3" key="1">
    <citation type="journal article" date="2019" name="Int. J. Syst. Evol. Microbiol.">
        <title>The Global Catalogue of Microorganisms (GCM) 10K type strain sequencing project: providing services to taxonomists for standard genome sequencing and annotation.</title>
        <authorList>
            <consortium name="The Broad Institute Genomics Platform"/>
            <consortium name="The Broad Institute Genome Sequencing Center for Infectious Disease"/>
            <person name="Wu L."/>
            <person name="Ma J."/>
        </authorList>
    </citation>
    <scope>NUCLEOTIDE SEQUENCE [LARGE SCALE GENOMIC DNA]</scope>
    <source>
        <strain evidence="3">CGMCC 1.14993</strain>
    </source>
</reference>
<comment type="caution">
    <text evidence="2">The sequence shown here is derived from an EMBL/GenBank/DDBJ whole genome shotgun (WGS) entry which is preliminary data.</text>
</comment>